<dbReference type="AlphaFoldDB" id="A0A392TU21"/>
<proteinExistence type="predicted"/>
<evidence type="ECO:0000313" key="1">
    <source>
        <dbReference type="EMBL" id="MCI63606.1"/>
    </source>
</evidence>
<organism evidence="1 2">
    <name type="scientific">Trifolium medium</name>
    <dbReference type="NCBI Taxonomy" id="97028"/>
    <lineage>
        <taxon>Eukaryota</taxon>
        <taxon>Viridiplantae</taxon>
        <taxon>Streptophyta</taxon>
        <taxon>Embryophyta</taxon>
        <taxon>Tracheophyta</taxon>
        <taxon>Spermatophyta</taxon>
        <taxon>Magnoliopsida</taxon>
        <taxon>eudicotyledons</taxon>
        <taxon>Gunneridae</taxon>
        <taxon>Pentapetalae</taxon>
        <taxon>rosids</taxon>
        <taxon>fabids</taxon>
        <taxon>Fabales</taxon>
        <taxon>Fabaceae</taxon>
        <taxon>Papilionoideae</taxon>
        <taxon>50 kb inversion clade</taxon>
        <taxon>NPAAA clade</taxon>
        <taxon>Hologalegina</taxon>
        <taxon>IRL clade</taxon>
        <taxon>Trifolieae</taxon>
        <taxon>Trifolium</taxon>
    </lineage>
</organism>
<comment type="caution">
    <text evidence="1">The sequence shown here is derived from an EMBL/GenBank/DDBJ whole genome shotgun (WGS) entry which is preliminary data.</text>
</comment>
<name>A0A392TU21_9FABA</name>
<sequence>MLPREQRGGVFPVAKADLFANNIDRCGLIDLGAFGSKFTWQGHCRGGRVVSRRLDR</sequence>
<keyword evidence="2" id="KW-1185">Reference proteome</keyword>
<accession>A0A392TU21</accession>
<feature type="non-terminal residue" evidence="1">
    <location>
        <position position="56"/>
    </location>
</feature>
<dbReference type="EMBL" id="LXQA010640136">
    <property type="protein sequence ID" value="MCI63606.1"/>
    <property type="molecule type" value="Genomic_DNA"/>
</dbReference>
<keyword evidence="1" id="KW-0548">Nucleotidyltransferase</keyword>
<keyword evidence="1" id="KW-0695">RNA-directed DNA polymerase</keyword>
<reference evidence="1 2" key="1">
    <citation type="journal article" date="2018" name="Front. Plant Sci.">
        <title>Red Clover (Trifolium pratense) and Zigzag Clover (T. medium) - A Picture of Genomic Similarities and Differences.</title>
        <authorList>
            <person name="Dluhosova J."/>
            <person name="Istvanek J."/>
            <person name="Nedelnik J."/>
            <person name="Repkova J."/>
        </authorList>
    </citation>
    <scope>NUCLEOTIDE SEQUENCE [LARGE SCALE GENOMIC DNA]</scope>
    <source>
        <strain evidence="2">cv. 10/8</strain>
        <tissue evidence="1">Leaf</tissue>
    </source>
</reference>
<keyword evidence="1" id="KW-0808">Transferase</keyword>
<dbReference type="Proteomes" id="UP000265520">
    <property type="component" value="Unassembled WGS sequence"/>
</dbReference>
<dbReference type="GO" id="GO:0003964">
    <property type="term" value="F:RNA-directed DNA polymerase activity"/>
    <property type="evidence" value="ECO:0007669"/>
    <property type="project" value="UniProtKB-KW"/>
</dbReference>
<evidence type="ECO:0000313" key="2">
    <source>
        <dbReference type="Proteomes" id="UP000265520"/>
    </source>
</evidence>
<protein>
    <submittedName>
        <fullName evidence="1">RNA-directed DNA polymerase (Reverse transcriptase)</fullName>
    </submittedName>
</protein>